<dbReference type="AlphaFoldDB" id="A0A2G2ZMX2"/>
<name>A0A2G2ZMX2_CAPAN</name>
<dbReference type="EMBL" id="AYRZ02000004">
    <property type="protein sequence ID" value="PHT83338.1"/>
    <property type="molecule type" value="Genomic_DNA"/>
</dbReference>
<dbReference type="GO" id="GO:0008270">
    <property type="term" value="F:zinc ion binding"/>
    <property type="evidence" value="ECO:0007669"/>
    <property type="project" value="InterPro"/>
</dbReference>
<comment type="caution">
    <text evidence="2">The sequence shown here is derived from an EMBL/GenBank/DDBJ whole genome shotgun (WGS) entry which is preliminary data.</text>
</comment>
<proteinExistence type="predicted"/>
<evidence type="ECO:0000313" key="3">
    <source>
        <dbReference type="Proteomes" id="UP000222542"/>
    </source>
</evidence>
<evidence type="ECO:0000313" key="2">
    <source>
        <dbReference type="EMBL" id="PHT83338.1"/>
    </source>
</evidence>
<reference evidence="2 3" key="1">
    <citation type="journal article" date="2014" name="Nat. Genet.">
        <title>Genome sequence of the hot pepper provides insights into the evolution of pungency in Capsicum species.</title>
        <authorList>
            <person name="Kim S."/>
            <person name="Park M."/>
            <person name="Yeom S.I."/>
            <person name="Kim Y.M."/>
            <person name="Lee J.M."/>
            <person name="Lee H.A."/>
            <person name="Seo E."/>
            <person name="Choi J."/>
            <person name="Cheong K."/>
            <person name="Kim K.T."/>
            <person name="Jung K."/>
            <person name="Lee G.W."/>
            <person name="Oh S.K."/>
            <person name="Bae C."/>
            <person name="Kim S.B."/>
            <person name="Lee H.Y."/>
            <person name="Kim S.Y."/>
            <person name="Kim M.S."/>
            <person name="Kang B.C."/>
            <person name="Jo Y.D."/>
            <person name="Yang H.B."/>
            <person name="Jeong H.J."/>
            <person name="Kang W.H."/>
            <person name="Kwon J.K."/>
            <person name="Shin C."/>
            <person name="Lim J.Y."/>
            <person name="Park J.H."/>
            <person name="Huh J.H."/>
            <person name="Kim J.S."/>
            <person name="Kim B.D."/>
            <person name="Cohen O."/>
            <person name="Paran I."/>
            <person name="Suh M.C."/>
            <person name="Lee S.B."/>
            <person name="Kim Y.K."/>
            <person name="Shin Y."/>
            <person name="Noh S.J."/>
            <person name="Park J."/>
            <person name="Seo Y.S."/>
            <person name="Kwon S.Y."/>
            <person name="Kim H.A."/>
            <person name="Park J.M."/>
            <person name="Kim H.J."/>
            <person name="Choi S.B."/>
            <person name="Bosland P.W."/>
            <person name="Reeves G."/>
            <person name="Jo S.H."/>
            <person name="Lee B.W."/>
            <person name="Cho H.T."/>
            <person name="Choi H.S."/>
            <person name="Lee M.S."/>
            <person name="Yu Y."/>
            <person name="Do Choi Y."/>
            <person name="Park B.S."/>
            <person name="van Deynze A."/>
            <person name="Ashrafi H."/>
            <person name="Hill T."/>
            <person name="Kim W.T."/>
            <person name="Pai H.S."/>
            <person name="Ahn H.K."/>
            <person name="Yeam I."/>
            <person name="Giovannoni J.J."/>
            <person name="Rose J.K."/>
            <person name="Sorensen I."/>
            <person name="Lee S.J."/>
            <person name="Kim R.W."/>
            <person name="Choi I.Y."/>
            <person name="Choi B.S."/>
            <person name="Lim J.S."/>
            <person name="Lee Y.H."/>
            <person name="Choi D."/>
        </authorList>
    </citation>
    <scope>NUCLEOTIDE SEQUENCE [LARGE SCALE GENOMIC DNA]</scope>
    <source>
        <strain evidence="3">cv. CM334</strain>
    </source>
</reference>
<dbReference type="Proteomes" id="UP000222542">
    <property type="component" value="Unassembled WGS sequence"/>
</dbReference>
<feature type="domain" description="Zinc finger PMZ-type" evidence="1">
    <location>
        <begin position="195"/>
        <end position="222"/>
    </location>
</feature>
<accession>A0A2G2ZMX2</accession>
<dbReference type="SMART" id="SM00575">
    <property type="entry name" value="ZnF_PMZ"/>
    <property type="match status" value="1"/>
</dbReference>
<dbReference type="InterPro" id="IPR006564">
    <property type="entry name" value="Znf_PMZ"/>
</dbReference>
<evidence type="ECO:0000259" key="1">
    <source>
        <dbReference type="SMART" id="SM00575"/>
    </source>
</evidence>
<dbReference type="Gramene" id="PHT83338">
    <property type="protein sequence ID" value="PHT83338"/>
    <property type="gene ID" value="T459_11781"/>
</dbReference>
<sequence length="257" mass="29560">MNARTNFSSINMSKITLAASNTPRAAIRKSRLKSLHCSVRICIAKERVRTLVRFRGSFSRILAVDQPIGNVGWGYDGQRKGLRDTGARAHFPNNRYDVITRNIIESINSMLISEREYLVASIFNLISKRFGAIFRKRPAYVLKYKDNKFVSTDEKIINDNMCEDDFFYIENLNVGENQFTMFGKGPTAKVNLLEKSCSCRRFDLVKIPWAYTMAALRSKHGDDYGLTTYQYTSLVYKVEEYLLVYSESINVVLLYSE</sequence>
<gene>
    <name evidence="2" type="ORF">T459_11781</name>
</gene>
<keyword evidence="3" id="KW-1185">Reference proteome</keyword>
<reference evidence="2 3" key="2">
    <citation type="journal article" date="2017" name="Genome Biol.">
        <title>New reference genome sequences of hot pepper reveal the massive evolution of plant disease-resistance genes by retroduplication.</title>
        <authorList>
            <person name="Kim S."/>
            <person name="Park J."/>
            <person name="Yeom S.I."/>
            <person name="Kim Y.M."/>
            <person name="Seo E."/>
            <person name="Kim K.T."/>
            <person name="Kim M.S."/>
            <person name="Lee J.M."/>
            <person name="Cheong K."/>
            <person name="Shin H.S."/>
            <person name="Kim S.B."/>
            <person name="Han K."/>
            <person name="Lee J."/>
            <person name="Park M."/>
            <person name="Lee H.A."/>
            <person name="Lee H.Y."/>
            <person name="Lee Y."/>
            <person name="Oh S."/>
            <person name="Lee J.H."/>
            <person name="Choi E."/>
            <person name="Choi E."/>
            <person name="Lee S.E."/>
            <person name="Jeon J."/>
            <person name="Kim H."/>
            <person name="Choi G."/>
            <person name="Song H."/>
            <person name="Lee J."/>
            <person name="Lee S.C."/>
            <person name="Kwon J.K."/>
            <person name="Lee H.Y."/>
            <person name="Koo N."/>
            <person name="Hong Y."/>
            <person name="Kim R.W."/>
            <person name="Kang W.H."/>
            <person name="Huh J.H."/>
            <person name="Kang B.C."/>
            <person name="Yang T.J."/>
            <person name="Lee Y.H."/>
            <person name="Bennetzen J.L."/>
            <person name="Choi D."/>
        </authorList>
    </citation>
    <scope>NUCLEOTIDE SEQUENCE [LARGE SCALE GENOMIC DNA]</scope>
    <source>
        <strain evidence="3">cv. CM334</strain>
    </source>
</reference>
<organism evidence="2 3">
    <name type="scientific">Capsicum annuum</name>
    <name type="common">Capsicum pepper</name>
    <dbReference type="NCBI Taxonomy" id="4072"/>
    <lineage>
        <taxon>Eukaryota</taxon>
        <taxon>Viridiplantae</taxon>
        <taxon>Streptophyta</taxon>
        <taxon>Embryophyta</taxon>
        <taxon>Tracheophyta</taxon>
        <taxon>Spermatophyta</taxon>
        <taxon>Magnoliopsida</taxon>
        <taxon>eudicotyledons</taxon>
        <taxon>Gunneridae</taxon>
        <taxon>Pentapetalae</taxon>
        <taxon>asterids</taxon>
        <taxon>lamiids</taxon>
        <taxon>Solanales</taxon>
        <taxon>Solanaceae</taxon>
        <taxon>Solanoideae</taxon>
        <taxon>Capsiceae</taxon>
        <taxon>Capsicum</taxon>
    </lineage>
</organism>
<protein>
    <recommendedName>
        <fullName evidence="1">Zinc finger PMZ-type domain-containing protein</fullName>
    </recommendedName>
</protein>